<dbReference type="EMBL" id="QSBY01000004">
    <property type="protein sequence ID" value="RHW72763.1"/>
    <property type="molecule type" value="Genomic_DNA"/>
</dbReference>
<comment type="caution">
    <text evidence="1">The sequence shown here is derived from an EMBL/GenBank/DDBJ whole genome shotgun (WGS) entry which is preliminary data.</text>
</comment>
<evidence type="ECO:0000313" key="2">
    <source>
        <dbReference type="Proteomes" id="UP000266743"/>
    </source>
</evidence>
<proteinExistence type="predicted"/>
<reference evidence="1 2" key="1">
    <citation type="submission" date="2018-09" db="EMBL/GenBank/DDBJ databases">
        <title>whole genome sequence of T. equiperdum IVM-t1 strain.</title>
        <authorList>
            <person name="Suganuma K."/>
        </authorList>
    </citation>
    <scope>NUCLEOTIDE SEQUENCE [LARGE SCALE GENOMIC DNA]</scope>
    <source>
        <strain evidence="1 2">IVM-t1</strain>
    </source>
</reference>
<sequence length="32" mass="3080">MFGILNGCSSGYAALAHPHSIVSGGSGGVHVP</sequence>
<evidence type="ECO:0000313" key="1">
    <source>
        <dbReference type="EMBL" id="RHW72763.1"/>
    </source>
</evidence>
<organism evidence="1 2">
    <name type="scientific">Trypanosoma brucei equiperdum</name>
    <dbReference type="NCBI Taxonomy" id="630700"/>
    <lineage>
        <taxon>Eukaryota</taxon>
        <taxon>Discoba</taxon>
        <taxon>Euglenozoa</taxon>
        <taxon>Kinetoplastea</taxon>
        <taxon>Metakinetoplastina</taxon>
        <taxon>Trypanosomatida</taxon>
        <taxon>Trypanosomatidae</taxon>
        <taxon>Trypanosoma</taxon>
    </lineage>
</organism>
<name>A0A3L6L7V2_9TRYP</name>
<dbReference type="Proteomes" id="UP000266743">
    <property type="component" value="Chromosome 4"/>
</dbReference>
<accession>A0A3L6L7V2</accession>
<gene>
    <name evidence="1" type="ORF">DPX39_040032300</name>
</gene>
<protein>
    <submittedName>
        <fullName evidence="1">Uncharacterized protein</fullName>
    </submittedName>
</protein>
<dbReference type="AlphaFoldDB" id="A0A3L6L7V2"/>